<dbReference type="Pfam" id="PF07715">
    <property type="entry name" value="Plug"/>
    <property type="match status" value="1"/>
</dbReference>
<feature type="domain" description="TonB-dependent receptor-like beta-barrel" evidence="14">
    <location>
        <begin position="291"/>
        <end position="703"/>
    </location>
</feature>
<dbReference type="OrthoDB" id="8538693at2"/>
<dbReference type="SUPFAM" id="SSF56935">
    <property type="entry name" value="Porins"/>
    <property type="match status" value="1"/>
</dbReference>
<comment type="caution">
    <text evidence="16">The sequence shown here is derived from an EMBL/GenBank/DDBJ whole genome shotgun (WGS) entry which is preliminary data.</text>
</comment>
<evidence type="ECO:0000259" key="15">
    <source>
        <dbReference type="Pfam" id="PF07715"/>
    </source>
</evidence>
<accession>A0A4R6QHX5</accession>
<evidence type="ECO:0000256" key="6">
    <source>
        <dbReference type="ARBA" id="ARBA00023004"/>
    </source>
</evidence>
<evidence type="ECO:0000256" key="9">
    <source>
        <dbReference type="ARBA" id="ARBA00023136"/>
    </source>
</evidence>
<dbReference type="Gene3D" id="2.40.170.20">
    <property type="entry name" value="TonB-dependent receptor, beta-barrel domain"/>
    <property type="match status" value="1"/>
</dbReference>
<evidence type="ECO:0000256" key="2">
    <source>
        <dbReference type="ARBA" id="ARBA00022448"/>
    </source>
</evidence>
<comment type="similarity">
    <text evidence="11 12">Belongs to the TonB-dependent receptor family.</text>
</comment>
<dbReference type="AlphaFoldDB" id="A0A4R6QHX5"/>
<dbReference type="EMBL" id="SNXS01000011">
    <property type="protein sequence ID" value="TDP61642.1"/>
    <property type="molecule type" value="Genomic_DNA"/>
</dbReference>
<keyword evidence="6" id="KW-0408">Iron</keyword>
<dbReference type="GO" id="GO:0009279">
    <property type="term" value="C:cell outer membrane"/>
    <property type="evidence" value="ECO:0007669"/>
    <property type="project" value="UniProtKB-SubCell"/>
</dbReference>
<keyword evidence="17" id="KW-1185">Reference proteome</keyword>
<evidence type="ECO:0000256" key="13">
    <source>
        <dbReference type="SAM" id="SignalP"/>
    </source>
</evidence>
<evidence type="ECO:0000256" key="12">
    <source>
        <dbReference type="RuleBase" id="RU003357"/>
    </source>
</evidence>
<dbReference type="RefSeq" id="WP_133703489.1">
    <property type="nucleotide sequence ID" value="NZ_SNXS01000011.1"/>
</dbReference>
<evidence type="ECO:0000256" key="3">
    <source>
        <dbReference type="ARBA" id="ARBA00022452"/>
    </source>
</evidence>
<evidence type="ECO:0000313" key="17">
    <source>
        <dbReference type="Proteomes" id="UP000295361"/>
    </source>
</evidence>
<reference evidence="16 17" key="1">
    <citation type="submission" date="2019-03" db="EMBL/GenBank/DDBJ databases">
        <title>Genomic Encyclopedia of Type Strains, Phase IV (KMG-IV): sequencing the most valuable type-strain genomes for metagenomic binning, comparative biology and taxonomic classification.</title>
        <authorList>
            <person name="Goeker M."/>
        </authorList>
    </citation>
    <scope>NUCLEOTIDE SEQUENCE [LARGE SCALE GENOMIC DNA]</scope>
    <source>
        <strain evidence="16 17">DSM 16998</strain>
    </source>
</reference>
<dbReference type="CDD" id="cd01347">
    <property type="entry name" value="ligand_gated_channel"/>
    <property type="match status" value="1"/>
</dbReference>
<keyword evidence="10 11" id="KW-0998">Cell outer membrane</keyword>
<evidence type="ECO:0000256" key="7">
    <source>
        <dbReference type="ARBA" id="ARBA00023065"/>
    </source>
</evidence>
<evidence type="ECO:0000256" key="1">
    <source>
        <dbReference type="ARBA" id="ARBA00004571"/>
    </source>
</evidence>
<evidence type="ECO:0000256" key="5">
    <source>
        <dbReference type="ARBA" id="ARBA00022692"/>
    </source>
</evidence>
<dbReference type="InterPro" id="IPR039426">
    <property type="entry name" value="TonB-dep_rcpt-like"/>
</dbReference>
<keyword evidence="4" id="KW-0410">Iron transport</keyword>
<evidence type="ECO:0000313" key="16">
    <source>
        <dbReference type="EMBL" id="TDP61642.1"/>
    </source>
</evidence>
<dbReference type="PANTHER" id="PTHR32552">
    <property type="entry name" value="FERRICHROME IRON RECEPTOR-RELATED"/>
    <property type="match status" value="1"/>
</dbReference>
<dbReference type="InterPro" id="IPR012910">
    <property type="entry name" value="Plug_dom"/>
</dbReference>
<keyword evidence="3 11" id="KW-1134">Transmembrane beta strand</keyword>
<dbReference type="Pfam" id="PF00593">
    <property type="entry name" value="TonB_dep_Rec_b-barrel"/>
    <property type="match status" value="1"/>
</dbReference>
<sequence length="739" mass="79929">MKSTSTPGHWVHSLIALATAAAWGSAAGQTAAAEGGKPEAETVVGLEQVVVTAQKRIEPLQLVPIPVTAFSAKLLEKTGAADVRDIALRTPGFTMTQYNVGEPQYSIRGVGSSSDSAAGDATVAVFVDDVFIGRPAGANFSFLDLERVEILRGPQGTLFGRNTSGGAISVTTARPSQIASSKLFASLGNYSSQELGVVLNRPLSDSLSAKVAFGYRKHDGYSRQIVTGGSLDGGSSTSGRLQLLMDVSSRTSLLLSADAARDRGDGLARVPFPVFNNTATAPLIRKLYPEGTDLRLAYSDPASFQNRDVQGLSARVEHDMEFGALTSITAYRETKLNQYEDLSGLPQPLWVLKNLDRINENAQQWSQELRLSSHAGSKFAWVTGLYYFTEKVRRDESFETKFAPLPAAGGNVLFNQDVKNTSVAAFGQIDYPLADKLNMTLGMRQTHDRKEADQSAVNLDPSDATPGLPLFPGKPYQIAASKSWNALTGKLGLDYRLAKDRMVYGSISRGYKSGLFPSQNNSVQTVGVPLEPEKVWNYELGVKTEWLDRRLRINASAFSLDYKDLQQFNLTPQLVLVSFNIDAKIKGAEIELQAAPTPWLTLGGNMAYLDSKVTRGVFSGFNLNGNKLARAPRNTYSVFAEVTGAVAGGTLSGRVEYAHKGRFYTDAANSDTNLIQGYGLLDARLSYRTSPKGPEFSLWGKNLADKLYQTHVIAFLGNGFSLFGAPRTVGASVSWNFSN</sequence>
<feature type="domain" description="TonB-dependent receptor plug" evidence="15">
    <location>
        <begin position="61"/>
        <end position="167"/>
    </location>
</feature>
<keyword evidence="13" id="KW-0732">Signal</keyword>
<keyword evidence="8 12" id="KW-0798">TonB box</keyword>
<dbReference type="PROSITE" id="PS52016">
    <property type="entry name" value="TONB_DEPENDENT_REC_3"/>
    <property type="match status" value="1"/>
</dbReference>
<dbReference type="InterPro" id="IPR036942">
    <property type="entry name" value="Beta-barrel_TonB_sf"/>
</dbReference>
<dbReference type="GO" id="GO:0006826">
    <property type="term" value="P:iron ion transport"/>
    <property type="evidence" value="ECO:0007669"/>
    <property type="project" value="UniProtKB-KW"/>
</dbReference>
<evidence type="ECO:0000256" key="8">
    <source>
        <dbReference type="ARBA" id="ARBA00023077"/>
    </source>
</evidence>
<organism evidence="16 17">
    <name type="scientific">Roseateles toxinivorans</name>
    <dbReference type="NCBI Taxonomy" id="270368"/>
    <lineage>
        <taxon>Bacteria</taxon>
        <taxon>Pseudomonadati</taxon>
        <taxon>Pseudomonadota</taxon>
        <taxon>Betaproteobacteria</taxon>
        <taxon>Burkholderiales</taxon>
        <taxon>Sphaerotilaceae</taxon>
        <taxon>Roseateles</taxon>
    </lineage>
</organism>
<dbReference type="InterPro" id="IPR000531">
    <property type="entry name" value="Beta-barrel_TonB"/>
</dbReference>
<evidence type="ECO:0000256" key="4">
    <source>
        <dbReference type="ARBA" id="ARBA00022496"/>
    </source>
</evidence>
<comment type="subcellular location">
    <subcellularLocation>
        <location evidence="1 11">Cell outer membrane</location>
        <topology evidence="1 11">Multi-pass membrane protein</topology>
    </subcellularLocation>
</comment>
<proteinExistence type="inferred from homology"/>
<dbReference type="PANTHER" id="PTHR32552:SF81">
    <property type="entry name" value="TONB-DEPENDENT OUTER MEMBRANE RECEPTOR"/>
    <property type="match status" value="1"/>
</dbReference>
<evidence type="ECO:0000256" key="10">
    <source>
        <dbReference type="ARBA" id="ARBA00023237"/>
    </source>
</evidence>
<gene>
    <name evidence="16" type="ORF">DES47_11159</name>
</gene>
<keyword evidence="16" id="KW-0675">Receptor</keyword>
<evidence type="ECO:0000259" key="14">
    <source>
        <dbReference type="Pfam" id="PF00593"/>
    </source>
</evidence>
<evidence type="ECO:0000256" key="11">
    <source>
        <dbReference type="PROSITE-ProRule" id="PRU01360"/>
    </source>
</evidence>
<keyword evidence="7" id="KW-0406">Ion transport</keyword>
<keyword evidence="9 11" id="KW-0472">Membrane</keyword>
<dbReference type="InParanoid" id="A0A4R6QHX5"/>
<keyword evidence="5 11" id="KW-0812">Transmembrane</keyword>
<protein>
    <submittedName>
        <fullName evidence="16">Iron complex outermembrane receptor protein</fullName>
    </submittedName>
</protein>
<keyword evidence="2 11" id="KW-0813">Transport</keyword>
<name>A0A4R6QHX5_9BURK</name>
<feature type="chain" id="PRO_5020336119" evidence="13">
    <location>
        <begin position="33"/>
        <end position="739"/>
    </location>
</feature>
<feature type="signal peptide" evidence="13">
    <location>
        <begin position="1"/>
        <end position="32"/>
    </location>
</feature>
<dbReference type="Proteomes" id="UP000295361">
    <property type="component" value="Unassembled WGS sequence"/>
</dbReference>